<dbReference type="InterPro" id="IPR055285">
    <property type="entry name" value="ANKRD13_C"/>
</dbReference>
<organism evidence="3 4">
    <name type="scientific">Fraxinus pennsylvanica</name>
    <dbReference type="NCBI Taxonomy" id="56036"/>
    <lineage>
        <taxon>Eukaryota</taxon>
        <taxon>Viridiplantae</taxon>
        <taxon>Streptophyta</taxon>
        <taxon>Embryophyta</taxon>
        <taxon>Tracheophyta</taxon>
        <taxon>Spermatophyta</taxon>
        <taxon>Magnoliopsida</taxon>
        <taxon>eudicotyledons</taxon>
        <taxon>Gunneridae</taxon>
        <taxon>Pentapetalae</taxon>
        <taxon>asterids</taxon>
        <taxon>lamiids</taxon>
        <taxon>Lamiales</taxon>
        <taxon>Oleaceae</taxon>
        <taxon>Oleeae</taxon>
        <taxon>Fraxinus</taxon>
    </lineage>
</organism>
<accession>A0AAD1YSJ1</accession>
<reference evidence="3" key="1">
    <citation type="submission" date="2023-05" db="EMBL/GenBank/DDBJ databases">
        <authorList>
            <person name="Huff M."/>
        </authorList>
    </citation>
    <scope>NUCLEOTIDE SEQUENCE</scope>
</reference>
<evidence type="ECO:0000256" key="1">
    <source>
        <dbReference type="SAM" id="MobiDB-lite"/>
    </source>
</evidence>
<proteinExistence type="predicted"/>
<feature type="region of interest" description="Disordered" evidence="1">
    <location>
        <begin position="1"/>
        <end position="87"/>
    </location>
</feature>
<evidence type="ECO:0000313" key="3">
    <source>
        <dbReference type="EMBL" id="CAI9756779.1"/>
    </source>
</evidence>
<feature type="domain" description="Ankyrin repeat" evidence="2">
    <location>
        <begin position="42"/>
        <end position="114"/>
    </location>
</feature>
<sequence length="120" mass="13669">MDGQHLEKRENKQEGDIEIVPPRSHLYSEKKVSDFLEDSSSGSQNKLGRHSVEVFVKRDNHRKAKDTKASSSTNSNSGNHCKDGSHENEYKKGLRHVLWLSTEFPLQTEELLPVAQHFGK</sequence>
<dbReference type="AlphaFoldDB" id="A0AAD1YSJ1"/>
<dbReference type="Pfam" id="PF11904">
    <property type="entry name" value="ANKRD13_C"/>
    <property type="match status" value="1"/>
</dbReference>
<dbReference type="Proteomes" id="UP000834106">
    <property type="component" value="Chromosome 2"/>
</dbReference>
<feature type="compositionally biased region" description="Polar residues" evidence="1">
    <location>
        <begin position="69"/>
        <end position="79"/>
    </location>
</feature>
<evidence type="ECO:0000259" key="2">
    <source>
        <dbReference type="Pfam" id="PF11904"/>
    </source>
</evidence>
<gene>
    <name evidence="3" type="ORF">FPE_LOCUS4209</name>
</gene>
<dbReference type="EMBL" id="OU503037">
    <property type="protein sequence ID" value="CAI9756779.1"/>
    <property type="molecule type" value="Genomic_DNA"/>
</dbReference>
<evidence type="ECO:0000313" key="4">
    <source>
        <dbReference type="Proteomes" id="UP000834106"/>
    </source>
</evidence>
<name>A0AAD1YSJ1_9LAMI</name>
<protein>
    <recommendedName>
        <fullName evidence="2">Ankyrin repeat domain-containing protein</fullName>
    </recommendedName>
</protein>
<feature type="compositionally biased region" description="Basic and acidic residues" evidence="1">
    <location>
        <begin position="1"/>
        <end position="15"/>
    </location>
</feature>
<keyword evidence="4" id="KW-1185">Reference proteome</keyword>